<dbReference type="GO" id="GO:0008528">
    <property type="term" value="F:G protein-coupled peptide receptor activity"/>
    <property type="evidence" value="ECO:0007669"/>
    <property type="project" value="InterPro"/>
</dbReference>
<accession>A0A8B7NUA7</accession>
<dbReference type="Gene3D" id="1.20.1070.10">
    <property type="entry name" value="Rhodopsin 7-helix transmembrane proteins"/>
    <property type="match status" value="1"/>
</dbReference>
<sequence>MESLNLTHCTQILLNDHLNSSVQQQRQVVGATNLSTPIDVEFFYVDSINSSYKFYNRCQELLKDAKDILDSKEILSSSCDIGFRESYGAIHGYLALCICIIGSITNLLNVIILTRKEMINSTNTILTGLAVVDLMILVEYIGFAYSYVRGKENFVHSYSHAAYVLFHAHFTQIAHTISICLAITLAVWRYIAICTPHLNLILCTLPRSRLAVALAYTISILITLPNCFLYSIRATISQSDNRTQYFVMLSESTEAHVTFRRCYLPVYGFLIKLLPCVLLSFFILKIIRAMNIAKERKANLFKMSSTPPSNDSENAVARKIPHMEKLTEKTTRMLLAVLFMFLVVELPQSVLTLLTALHGDQFFEKCYMEWGDLMDLMALINSAANFFLYYIMSQQFRLTMGRMVVIKESEPPAPSQRPNETAVSTLV</sequence>
<dbReference type="InterPro" id="IPR019427">
    <property type="entry name" value="7TM_GPCR_serpentine_rcpt_Srw"/>
</dbReference>
<feature type="transmembrane region" description="Helical" evidence="6">
    <location>
        <begin position="125"/>
        <end position="148"/>
    </location>
</feature>
<dbReference type="InterPro" id="IPR053219">
    <property type="entry name" value="GPCR_Dmsr-1"/>
</dbReference>
<feature type="transmembrane region" description="Helical" evidence="6">
    <location>
        <begin position="168"/>
        <end position="191"/>
    </location>
</feature>
<dbReference type="AlphaFoldDB" id="A0A8B7NUA7"/>
<feature type="transmembrane region" description="Helical" evidence="6">
    <location>
        <begin position="211"/>
        <end position="232"/>
    </location>
</feature>
<evidence type="ECO:0000313" key="9">
    <source>
        <dbReference type="RefSeq" id="XP_018017295.1"/>
    </source>
</evidence>
<dbReference type="Proteomes" id="UP000694843">
    <property type="component" value="Unplaced"/>
</dbReference>
<dbReference type="PROSITE" id="PS50262">
    <property type="entry name" value="G_PROTEIN_RECEP_F1_2"/>
    <property type="match status" value="1"/>
</dbReference>
<keyword evidence="8" id="KW-1185">Reference proteome</keyword>
<dbReference type="PANTHER" id="PTHR46273:SF4">
    <property type="entry name" value="AT19640P"/>
    <property type="match status" value="1"/>
</dbReference>
<feature type="transmembrane region" description="Helical" evidence="6">
    <location>
        <begin position="376"/>
        <end position="392"/>
    </location>
</feature>
<evidence type="ECO:0000256" key="4">
    <source>
        <dbReference type="ARBA" id="ARBA00022989"/>
    </source>
</evidence>
<protein>
    <submittedName>
        <fullName evidence="9">G-protein coupled receptor dmsr-1</fullName>
    </submittedName>
</protein>
<dbReference type="PANTHER" id="PTHR46273">
    <property type="entry name" value="MYOSUPPRESSIN RECEPTOR 1, ISOFORM B-RELATED"/>
    <property type="match status" value="1"/>
</dbReference>
<dbReference type="OMA" id="YAHIHPY"/>
<dbReference type="GeneID" id="108673919"/>
<reference evidence="9" key="1">
    <citation type="submission" date="2025-08" db="UniProtKB">
        <authorList>
            <consortium name="RefSeq"/>
        </authorList>
    </citation>
    <scope>IDENTIFICATION</scope>
    <source>
        <tissue evidence="9">Whole organism</tissue>
    </source>
</reference>
<organism evidence="8 9">
    <name type="scientific">Hyalella azteca</name>
    <name type="common">Amphipod</name>
    <dbReference type="NCBI Taxonomy" id="294128"/>
    <lineage>
        <taxon>Eukaryota</taxon>
        <taxon>Metazoa</taxon>
        <taxon>Ecdysozoa</taxon>
        <taxon>Arthropoda</taxon>
        <taxon>Crustacea</taxon>
        <taxon>Multicrustacea</taxon>
        <taxon>Malacostraca</taxon>
        <taxon>Eumalacostraca</taxon>
        <taxon>Peracarida</taxon>
        <taxon>Amphipoda</taxon>
        <taxon>Senticaudata</taxon>
        <taxon>Talitrida</taxon>
        <taxon>Talitroidea</taxon>
        <taxon>Hyalellidae</taxon>
        <taxon>Hyalella</taxon>
    </lineage>
</organism>
<comment type="similarity">
    <text evidence="2">Belongs to the G-protein coupled receptor 1 family.</text>
</comment>
<feature type="transmembrane region" description="Helical" evidence="6">
    <location>
        <begin position="93"/>
        <end position="113"/>
    </location>
</feature>
<dbReference type="InterPro" id="IPR000276">
    <property type="entry name" value="GPCR_Rhodpsn"/>
</dbReference>
<dbReference type="GO" id="GO:0005886">
    <property type="term" value="C:plasma membrane"/>
    <property type="evidence" value="ECO:0007669"/>
    <property type="project" value="TreeGrafter"/>
</dbReference>
<evidence type="ECO:0000259" key="7">
    <source>
        <dbReference type="PROSITE" id="PS50262"/>
    </source>
</evidence>
<comment type="subcellular location">
    <subcellularLocation>
        <location evidence="1">Membrane</location>
    </subcellularLocation>
</comment>
<feature type="domain" description="G-protein coupled receptors family 1 profile" evidence="7">
    <location>
        <begin position="105"/>
        <end position="389"/>
    </location>
</feature>
<evidence type="ECO:0000313" key="8">
    <source>
        <dbReference type="Proteomes" id="UP000694843"/>
    </source>
</evidence>
<keyword evidence="5 6" id="KW-0472">Membrane</keyword>
<dbReference type="InterPro" id="IPR017452">
    <property type="entry name" value="GPCR_Rhodpsn_7TM"/>
</dbReference>
<evidence type="ECO:0000256" key="6">
    <source>
        <dbReference type="SAM" id="Phobius"/>
    </source>
</evidence>
<feature type="transmembrane region" description="Helical" evidence="6">
    <location>
        <begin position="266"/>
        <end position="287"/>
    </location>
</feature>
<keyword evidence="9" id="KW-0675">Receptor</keyword>
<keyword evidence="4 6" id="KW-1133">Transmembrane helix</keyword>
<dbReference type="RefSeq" id="XP_018017295.1">
    <property type="nucleotide sequence ID" value="XM_018161806.2"/>
</dbReference>
<keyword evidence="3 6" id="KW-0812">Transmembrane</keyword>
<evidence type="ECO:0000256" key="3">
    <source>
        <dbReference type="ARBA" id="ARBA00022692"/>
    </source>
</evidence>
<feature type="transmembrane region" description="Helical" evidence="6">
    <location>
        <begin position="333"/>
        <end position="356"/>
    </location>
</feature>
<dbReference type="SUPFAM" id="SSF81321">
    <property type="entry name" value="Family A G protein-coupled receptor-like"/>
    <property type="match status" value="1"/>
</dbReference>
<evidence type="ECO:0000256" key="5">
    <source>
        <dbReference type="ARBA" id="ARBA00023136"/>
    </source>
</evidence>
<gene>
    <name evidence="9" type="primary">LOC108673919</name>
</gene>
<proteinExistence type="inferred from homology"/>
<name>A0A8B7NUA7_HYAAZ</name>
<dbReference type="KEGG" id="hazt:108673919"/>
<dbReference type="Pfam" id="PF10324">
    <property type="entry name" value="7TM_GPCR_Srw"/>
    <property type="match status" value="1"/>
</dbReference>
<dbReference type="OrthoDB" id="5864054at2759"/>
<dbReference type="PRINTS" id="PR00237">
    <property type="entry name" value="GPCRRHODOPSN"/>
</dbReference>
<evidence type="ECO:0000256" key="1">
    <source>
        <dbReference type="ARBA" id="ARBA00004370"/>
    </source>
</evidence>
<dbReference type="CDD" id="cd14978">
    <property type="entry name" value="7tmA_FMRFamide_R-like"/>
    <property type="match status" value="1"/>
</dbReference>
<evidence type="ECO:0000256" key="2">
    <source>
        <dbReference type="ARBA" id="ARBA00010663"/>
    </source>
</evidence>